<dbReference type="EMBL" id="VWZA01006677">
    <property type="protein sequence ID" value="NXF56539.1"/>
    <property type="molecule type" value="Genomic_DNA"/>
</dbReference>
<dbReference type="InterPro" id="IPR011011">
    <property type="entry name" value="Znf_FYVE_PHD"/>
</dbReference>
<comment type="caution">
    <text evidence="5">The sequence shown here is derived from an EMBL/GenBank/DDBJ whole genome shotgun (WGS) entry which is preliminary data.</text>
</comment>
<evidence type="ECO:0000256" key="3">
    <source>
        <dbReference type="ARBA" id="ARBA00022833"/>
    </source>
</evidence>
<dbReference type="PROSITE" id="PS51805">
    <property type="entry name" value="EPHD"/>
    <property type="match status" value="1"/>
</dbReference>
<dbReference type="PANTHER" id="PTHR12420:SF47">
    <property type="entry name" value="PHD FINGER PROTEIN 7"/>
    <property type="match status" value="1"/>
</dbReference>
<name>A0A7K8UQ46_OCEOC</name>
<dbReference type="GO" id="GO:0008270">
    <property type="term" value="F:zinc ion binding"/>
    <property type="evidence" value="ECO:0007669"/>
    <property type="project" value="UniProtKB-KW"/>
</dbReference>
<keyword evidence="6" id="KW-1185">Reference proteome</keyword>
<evidence type="ECO:0000256" key="2">
    <source>
        <dbReference type="ARBA" id="ARBA00022771"/>
    </source>
</evidence>
<dbReference type="PANTHER" id="PTHR12420">
    <property type="entry name" value="PHD FINGER PROTEIN"/>
    <property type="match status" value="1"/>
</dbReference>
<dbReference type="Pfam" id="PF13771">
    <property type="entry name" value="zf-HC5HC2H"/>
    <property type="match status" value="1"/>
</dbReference>
<feature type="non-terminal residue" evidence="5">
    <location>
        <position position="106"/>
    </location>
</feature>
<dbReference type="InterPro" id="IPR034732">
    <property type="entry name" value="EPHD"/>
</dbReference>
<accession>A0A7K8UQ46</accession>
<feature type="non-terminal residue" evidence="5">
    <location>
        <position position="1"/>
    </location>
</feature>
<evidence type="ECO:0000313" key="6">
    <source>
        <dbReference type="Proteomes" id="UP000569728"/>
    </source>
</evidence>
<sequence>ACMLCGRAEADPDTCGHKLQKQGLCAHVFCLFFANELSQERGPDEGLVGFLPEDIQRVIKRAARKRCVVCGESGATITCRQTGCDRSFHLPCAAEGGCVTQFIFHF</sequence>
<evidence type="ECO:0000256" key="1">
    <source>
        <dbReference type="ARBA" id="ARBA00022723"/>
    </source>
</evidence>
<dbReference type="Proteomes" id="UP000569728">
    <property type="component" value="Unassembled WGS sequence"/>
</dbReference>
<dbReference type="InterPro" id="IPR051188">
    <property type="entry name" value="PHD-type_Zinc_Finger"/>
</dbReference>
<dbReference type="Gene3D" id="3.30.40.10">
    <property type="entry name" value="Zinc/RING finger domain, C3HC4 (zinc finger)"/>
    <property type="match status" value="1"/>
</dbReference>
<dbReference type="OrthoDB" id="512616at2759"/>
<keyword evidence="3" id="KW-0862">Zinc</keyword>
<dbReference type="SUPFAM" id="SSF57903">
    <property type="entry name" value="FYVE/PHD zinc finger"/>
    <property type="match status" value="1"/>
</dbReference>
<dbReference type="AlphaFoldDB" id="A0A7K8UQ46"/>
<gene>
    <name evidence="5" type="primary">Phf7_1</name>
    <name evidence="5" type="ORF">OCEOCE_R12724</name>
</gene>
<keyword evidence="1" id="KW-0479">Metal-binding</keyword>
<feature type="domain" description="PHD-type" evidence="4">
    <location>
        <begin position="1"/>
        <end position="106"/>
    </location>
</feature>
<organism evidence="5 6">
    <name type="scientific">Oceanites oceanicus</name>
    <name type="common">Wilson's storm petrel</name>
    <name type="synonym">Procellaria oceanica</name>
    <dbReference type="NCBI Taxonomy" id="79653"/>
    <lineage>
        <taxon>Eukaryota</taxon>
        <taxon>Metazoa</taxon>
        <taxon>Chordata</taxon>
        <taxon>Craniata</taxon>
        <taxon>Vertebrata</taxon>
        <taxon>Euteleostomi</taxon>
        <taxon>Archelosauria</taxon>
        <taxon>Archosauria</taxon>
        <taxon>Dinosauria</taxon>
        <taxon>Saurischia</taxon>
        <taxon>Theropoda</taxon>
        <taxon>Coelurosauria</taxon>
        <taxon>Aves</taxon>
        <taxon>Neognathae</taxon>
        <taxon>Neoaves</taxon>
        <taxon>Aequornithes</taxon>
        <taxon>Procellariiformes</taxon>
        <taxon>Hydrobatidae</taxon>
        <taxon>Oceanites</taxon>
    </lineage>
</organism>
<proteinExistence type="predicted"/>
<evidence type="ECO:0000259" key="4">
    <source>
        <dbReference type="PROSITE" id="PS51805"/>
    </source>
</evidence>
<dbReference type="GO" id="GO:0005634">
    <property type="term" value="C:nucleus"/>
    <property type="evidence" value="ECO:0007669"/>
    <property type="project" value="TreeGrafter"/>
</dbReference>
<keyword evidence="2" id="KW-0863">Zinc-finger</keyword>
<protein>
    <submittedName>
        <fullName evidence="5">PHF7 protein</fullName>
    </submittedName>
</protein>
<dbReference type="InterPro" id="IPR013083">
    <property type="entry name" value="Znf_RING/FYVE/PHD"/>
</dbReference>
<evidence type="ECO:0000313" key="5">
    <source>
        <dbReference type="EMBL" id="NXF56539.1"/>
    </source>
</evidence>
<reference evidence="5 6" key="1">
    <citation type="submission" date="2019-09" db="EMBL/GenBank/DDBJ databases">
        <title>Bird 10,000 Genomes (B10K) Project - Family phase.</title>
        <authorList>
            <person name="Zhang G."/>
        </authorList>
    </citation>
    <scope>NUCLEOTIDE SEQUENCE [LARGE SCALE GENOMIC DNA]</scope>
    <source>
        <strain evidence="5">B10K-CU-031-11</strain>
        <tissue evidence="5">Muscle</tissue>
    </source>
</reference>